<organism evidence="2 4">
    <name type="scientific">Xiamenia xianingshaonis</name>
    <dbReference type="NCBI Taxonomy" id="2682776"/>
    <lineage>
        <taxon>Bacteria</taxon>
        <taxon>Bacillati</taxon>
        <taxon>Actinomycetota</taxon>
        <taxon>Coriobacteriia</taxon>
        <taxon>Eggerthellales</taxon>
        <taxon>Eggerthellaceae</taxon>
        <taxon>Xiamenia</taxon>
    </lineage>
</organism>
<dbReference type="Pfam" id="PF02082">
    <property type="entry name" value="Rrf2"/>
    <property type="match status" value="1"/>
</dbReference>
<evidence type="ECO:0000313" key="4">
    <source>
        <dbReference type="Proteomes" id="UP000671910"/>
    </source>
</evidence>
<proteinExistence type="predicted"/>
<protein>
    <submittedName>
        <fullName evidence="2">Rrf2 family transcriptional regulator</fullName>
    </submittedName>
</protein>
<dbReference type="EMBL" id="CP072829">
    <property type="protein sequence ID" value="QTU84844.1"/>
    <property type="molecule type" value="Genomic_DNA"/>
</dbReference>
<dbReference type="AlphaFoldDB" id="A0A9E6MRX6"/>
<reference evidence="2" key="2">
    <citation type="submission" date="2021-04" db="EMBL/GenBank/DDBJ databases">
        <title>Novel species in family Eggerthellaceae.</title>
        <authorList>
            <person name="Zhang G."/>
        </authorList>
    </citation>
    <scope>NUCLEOTIDE SEQUENCE</scope>
    <source>
        <strain evidence="2">Zg-886</strain>
    </source>
</reference>
<gene>
    <name evidence="1" type="ORF">GMI68_06240</name>
    <name evidence="2" type="ORF">J7S26_02720</name>
</gene>
<evidence type="ECO:0000313" key="2">
    <source>
        <dbReference type="EMBL" id="QTU84844.1"/>
    </source>
</evidence>
<dbReference type="InterPro" id="IPR036390">
    <property type="entry name" value="WH_DNA-bd_sf"/>
</dbReference>
<dbReference type="PANTHER" id="PTHR33221:SF15">
    <property type="entry name" value="HTH-TYPE TRANSCRIPTIONAL REGULATOR YWGB-RELATED"/>
    <property type="match status" value="1"/>
</dbReference>
<dbReference type="PROSITE" id="PS51197">
    <property type="entry name" value="HTH_RRF2_2"/>
    <property type="match status" value="1"/>
</dbReference>
<dbReference type="GO" id="GO:0003700">
    <property type="term" value="F:DNA-binding transcription factor activity"/>
    <property type="evidence" value="ECO:0007669"/>
    <property type="project" value="TreeGrafter"/>
</dbReference>
<dbReference type="GO" id="GO:0005829">
    <property type="term" value="C:cytosol"/>
    <property type="evidence" value="ECO:0007669"/>
    <property type="project" value="TreeGrafter"/>
</dbReference>
<keyword evidence="3" id="KW-1185">Reference proteome</keyword>
<name>A0A9E6MRX6_9ACTN</name>
<dbReference type="InterPro" id="IPR000944">
    <property type="entry name" value="Tscrpt_reg_Rrf2"/>
</dbReference>
<evidence type="ECO:0000313" key="3">
    <source>
        <dbReference type="Proteomes" id="UP000636394"/>
    </source>
</evidence>
<dbReference type="SUPFAM" id="SSF46785">
    <property type="entry name" value="Winged helix' DNA-binding domain"/>
    <property type="match status" value="1"/>
</dbReference>
<reference evidence="1 3" key="1">
    <citation type="submission" date="2019-11" db="EMBL/GenBank/DDBJ databases">
        <title>Eggerthellaceae novel genus isolated from the rectal contents of marmort.</title>
        <authorList>
            <person name="Zhang G."/>
        </authorList>
    </citation>
    <scope>NUCLEOTIDE SEQUENCE [LARGE SCALE GENOMIC DNA]</scope>
    <source>
        <strain evidence="3">zg-886</strain>
        <strain evidence="1">Zg-886</strain>
    </source>
</reference>
<sequence length="156" mass="17332">MDINRRCDYAFRILRVAHERAGAFVSVAEISELEDIPYAFARSIQHDLVQAGMLKTVRGAHGGLSLNCDPYEVTMYDLLQALGEPVSVSTCSRDPEFCQKKETCAFHAMWRGADNLLENYFKAITLGDVLDKGERHFVVQEALAATFAGRDLDASA</sequence>
<dbReference type="RefSeq" id="WP_166339584.1">
    <property type="nucleotide sequence ID" value="NZ_CP072829.1"/>
</dbReference>
<dbReference type="Proteomes" id="UP000636394">
    <property type="component" value="Unassembled WGS sequence"/>
</dbReference>
<dbReference type="EMBL" id="WPCR01000007">
    <property type="protein sequence ID" value="NHM14365.1"/>
    <property type="molecule type" value="Genomic_DNA"/>
</dbReference>
<dbReference type="InterPro" id="IPR036388">
    <property type="entry name" value="WH-like_DNA-bd_sf"/>
</dbReference>
<dbReference type="Proteomes" id="UP000671910">
    <property type="component" value="Chromosome"/>
</dbReference>
<dbReference type="NCBIfam" id="TIGR00738">
    <property type="entry name" value="rrf2_super"/>
    <property type="match status" value="1"/>
</dbReference>
<accession>A0A9E6MRX6</accession>
<dbReference type="Gene3D" id="1.10.10.10">
    <property type="entry name" value="Winged helix-like DNA-binding domain superfamily/Winged helix DNA-binding domain"/>
    <property type="match status" value="1"/>
</dbReference>
<dbReference type="KEGG" id="ebz:J7S26_02720"/>
<evidence type="ECO:0000313" key="1">
    <source>
        <dbReference type="EMBL" id="NHM14365.1"/>
    </source>
</evidence>
<dbReference type="PANTHER" id="PTHR33221">
    <property type="entry name" value="WINGED HELIX-TURN-HELIX TRANSCRIPTIONAL REGULATOR, RRF2 FAMILY"/>
    <property type="match status" value="1"/>
</dbReference>